<accession>A0A6J5U4R1</accession>
<dbReference type="AlphaFoldDB" id="A0A6J5U4R1"/>
<evidence type="ECO:0000256" key="1">
    <source>
        <dbReference type="SAM" id="MobiDB-lite"/>
    </source>
</evidence>
<dbReference type="EMBL" id="CAEKDK010000002">
    <property type="protein sequence ID" value="CAB4271209.1"/>
    <property type="molecule type" value="Genomic_DNA"/>
</dbReference>
<organism evidence="2 4">
    <name type="scientific">Prunus armeniaca</name>
    <name type="common">Apricot</name>
    <name type="synonym">Armeniaca vulgaris</name>
    <dbReference type="NCBI Taxonomy" id="36596"/>
    <lineage>
        <taxon>Eukaryota</taxon>
        <taxon>Viridiplantae</taxon>
        <taxon>Streptophyta</taxon>
        <taxon>Embryophyta</taxon>
        <taxon>Tracheophyta</taxon>
        <taxon>Spermatophyta</taxon>
        <taxon>Magnoliopsida</taxon>
        <taxon>eudicotyledons</taxon>
        <taxon>Gunneridae</taxon>
        <taxon>Pentapetalae</taxon>
        <taxon>rosids</taxon>
        <taxon>fabids</taxon>
        <taxon>Rosales</taxon>
        <taxon>Rosaceae</taxon>
        <taxon>Amygdaloideae</taxon>
        <taxon>Amygdaleae</taxon>
        <taxon>Prunus</taxon>
    </lineage>
</organism>
<dbReference type="Proteomes" id="UP000507222">
    <property type="component" value="Unassembled WGS sequence"/>
</dbReference>
<proteinExistence type="predicted"/>
<sequence length="103" mass="10948">MVVNYPKRECHGAVLGTWVQNCEPPEDRSHGCISSNTSSSSSMVSSGLPGLLRDGGKWVSWTRGAADARVAEEPLRPNDPTNSSSFSFSSSAIAEQREAGGYS</sequence>
<feature type="region of interest" description="Disordered" evidence="1">
    <location>
        <begin position="68"/>
        <end position="103"/>
    </location>
</feature>
<dbReference type="EMBL" id="CAEKKB010000002">
    <property type="protein sequence ID" value="CAB4301648.1"/>
    <property type="molecule type" value="Genomic_DNA"/>
</dbReference>
<name>A0A6J5U4R1_PRUAR</name>
<reference evidence="5" key="1">
    <citation type="journal article" date="2020" name="Genome Biol.">
        <title>Gamete binning: chromosome-level and haplotype-resolved genome assembly enabled by high-throughput single-cell sequencing of gamete genomes.</title>
        <authorList>
            <person name="Campoy J.A."/>
            <person name="Sun H."/>
            <person name="Goel M."/>
            <person name="Jiao W.-B."/>
            <person name="Folz-Donahue K."/>
            <person name="Wang N."/>
            <person name="Rubio M."/>
            <person name="Liu C."/>
            <person name="Kukat C."/>
            <person name="Ruiz D."/>
            <person name="Huettel B."/>
            <person name="Schneeberger K."/>
        </authorList>
    </citation>
    <scope>NUCLEOTIDE SEQUENCE [LARGE SCALE GENOMIC DNA]</scope>
    <source>
        <strain evidence="5">cv. Rojo Pasion</strain>
    </source>
</reference>
<reference evidence="2 4" key="2">
    <citation type="submission" date="2020-05" db="EMBL/GenBank/DDBJ databases">
        <authorList>
            <person name="Campoy J."/>
            <person name="Schneeberger K."/>
            <person name="Spophaly S."/>
        </authorList>
    </citation>
    <scope>NUCLEOTIDE SEQUENCE [LARGE SCALE GENOMIC DNA]</scope>
    <source>
        <strain evidence="2">PruArmRojPasFocal</strain>
    </source>
</reference>
<evidence type="ECO:0000313" key="3">
    <source>
        <dbReference type="EMBL" id="CAB4301648.1"/>
    </source>
</evidence>
<feature type="compositionally biased region" description="Low complexity" evidence="1">
    <location>
        <begin position="31"/>
        <end position="46"/>
    </location>
</feature>
<feature type="region of interest" description="Disordered" evidence="1">
    <location>
        <begin position="25"/>
        <end position="55"/>
    </location>
</feature>
<dbReference type="Proteomes" id="UP000507245">
    <property type="component" value="Unassembled WGS sequence"/>
</dbReference>
<keyword evidence="5" id="KW-1185">Reference proteome</keyword>
<gene>
    <name evidence="2" type="ORF">CURHAP_LOCUS17560</name>
    <name evidence="3" type="ORF">ORAREDHAP_LOCUS17187</name>
</gene>
<protein>
    <submittedName>
        <fullName evidence="2">Uncharacterized protein</fullName>
    </submittedName>
</protein>
<evidence type="ECO:0000313" key="2">
    <source>
        <dbReference type="EMBL" id="CAB4271209.1"/>
    </source>
</evidence>
<evidence type="ECO:0000313" key="5">
    <source>
        <dbReference type="Proteomes" id="UP000507245"/>
    </source>
</evidence>
<evidence type="ECO:0000313" key="4">
    <source>
        <dbReference type="Proteomes" id="UP000507222"/>
    </source>
</evidence>